<proteinExistence type="inferred from homology"/>
<dbReference type="SUPFAM" id="SSF52402">
    <property type="entry name" value="Adenine nucleotide alpha hydrolases-like"/>
    <property type="match status" value="2"/>
</dbReference>
<name>A0ABV9W1W8_9ACTN</name>
<evidence type="ECO:0000313" key="3">
    <source>
        <dbReference type="EMBL" id="MFC5001368.1"/>
    </source>
</evidence>
<protein>
    <submittedName>
        <fullName evidence="3">Universal stress protein</fullName>
    </submittedName>
</protein>
<evidence type="ECO:0000259" key="2">
    <source>
        <dbReference type="Pfam" id="PF00582"/>
    </source>
</evidence>
<dbReference type="InterPro" id="IPR006016">
    <property type="entry name" value="UspA"/>
</dbReference>
<comment type="caution">
    <text evidence="3">The sequence shown here is derived from an EMBL/GenBank/DDBJ whole genome shotgun (WGS) entry which is preliminary data.</text>
</comment>
<dbReference type="Proteomes" id="UP001595912">
    <property type="component" value="Unassembled WGS sequence"/>
</dbReference>
<comment type="similarity">
    <text evidence="1">Belongs to the universal stress protein A family.</text>
</comment>
<dbReference type="RefSeq" id="WP_380118359.1">
    <property type="nucleotide sequence ID" value="NZ_JBHSIU010000034.1"/>
</dbReference>
<gene>
    <name evidence="3" type="ORF">ACFPIJ_26480</name>
</gene>
<dbReference type="PANTHER" id="PTHR46553:SF3">
    <property type="entry name" value="ADENINE NUCLEOTIDE ALPHA HYDROLASES-LIKE SUPERFAMILY PROTEIN"/>
    <property type="match status" value="1"/>
</dbReference>
<dbReference type="EMBL" id="JBHSIU010000034">
    <property type="protein sequence ID" value="MFC5001368.1"/>
    <property type="molecule type" value="Genomic_DNA"/>
</dbReference>
<dbReference type="InterPro" id="IPR014729">
    <property type="entry name" value="Rossmann-like_a/b/a_fold"/>
</dbReference>
<reference evidence="4" key="1">
    <citation type="journal article" date="2019" name="Int. J. Syst. Evol. Microbiol.">
        <title>The Global Catalogue of Microorganisms (GCM) 10K type strain sequencing project: providing services to taxonomists for standard genome sequencing and annotation.</title>
        <authorList>
            <consortium name="The Broad Institute Genomics Platform"/>
            <consortium name="The Broad Institute Genome Sequencing Center for Infectious Disease"/>
            <person name="Wu L."/>
            <person name="Ma J."/>
        </authorList>
    </citation>
    <scope>NUCLEOTIDE SEQUENCE [LARGE SCALE GENOMIC DNA]</scope>
    <source>
        <strain evidence="4">CGMCC 4.7152</strain>
    </source>
</reference>
<accession>A0ABV9W1W8</accession>
<dbReference type="Gene3D" id="3.40.50.620">
    <property type="entry name" value="HUPs"/>
    <property type="match status" value="2"/>
</dbReference>
<evidence type="ECO:0000313" key="4">
    <source>
        <dbReference type="Proteomes" id="UP001595912"/>
    </source>
</evidence>
<sequence length="321" mass="33174">MERAVMMSISQMVRPRPETGAAVVGVDGSAESDRAVHWAAGDAGRHGRPLHLLHACDGPTLVFPLPGFWMPVVCAPRPARHAERLLANAATVAAKACPDLAVTSSTVGGRPIPTLLAMAGRAAMIVVGGRQAGGPGTLLAGSTAAEIAEHAACPVVVVHKRRGGTGANEGRVVVGVDGSAASEAATAFAFEQAVTLRTGVTAVHAYQLPVDPMLGGRLPGYFDLGARCDAAQQLLSRVMAGWRRRYPETDVRLTVDLGAPAGALMRAGEGAELLVVGAHGRGAFRGLLLGSTSRTMLYQAPCPLAVVHDRPRVPTIRPGPQ</sequence>
<dbReference type="InterPro" id="IPR006015">
    <property type="entry name" value="Universal_stress_UspA"/>
</dbReference>
<feature type="domain" description="UspA" evidence="2">
    <location>
        <begin position="23"/>
        <end position="159"/>
    </location>
</feature>
<evidence type="ECO:0000256" key="1">
    <source>
        <dbReference type="ARBA" id="ARBA00008791"/>
    </source>
</evidence>
<dbReference type="PANTHER" id="PTHR46553">
    <property type="entry name" value="ADENINE NUCLEOTIDE ALPHA HYDROLASES-LIKE SUPERFAMILY PROTEIN"/>
    <property type="match status" value="1"/>
</dbReference>
<organism evidence="3 4">
    <name type="scientific">Dactylosporangium cerinum</name>
    <dbReference type="NCBI Taxonomy" id="1434730"/>
    <lineage>
        <taxon>Bacteria</taxon>
        <taxon>Bacillati</taxon>
        <taxon>Actinomycetota</taxon>
        <taxon>Actinomycetes</taxon>
        <taxon>Micromonosporales</taxon>
        <taxon>Micromonosporaceae</taxon>
        <taxon>Dactylosporangium</taxon>
    </lineage>
</organism>
<feature type="domain" description="UspA" evidence="2">
    <location>
        <begin position="171"/>
        <end position="308"/>
    </location>
</feature>
<dbReference type="PRINTS" id="PR01438">
    <property type="entry name" value="UNVRSLSTRESS"/>
</dbReference>
<dbReference type="Pfam" id="PF00582">
    <property type="entry name" value="Usp"/>
    <property type="match status" value="2"/>
</dbReference>
<keyword evidence="4" id="KW-1185">Reference proteome</keyword>